<keyword evidence="3 5" id="KW-1133">Transmembrane helix</keyword>
<comment type="subcellular location">
    <subcellularLocation>
        <location evidence="1">Membrane</location>
        <topology evidence="1">Multi-pass membrane protein</topology>
    </subcellularLocation>
</comment>
<organism evidence="6 7">
    <name type="scientific">Polarella glacialis</name>
    <name type="common">Dinoflagellate</name>
    <dbReference type="NCBI Taxonomy" id="89957"/>
    <lineage>
        <taxon>Eukaryota</taxon>
        <taxon>Sar</taxon>
        <taxon>Alveolata</taxon>
        <taxon>Dinophyceae</taxon>
        <taxon>Suessiales</taxon>
        <taxon>Suessiaceae</taxon>
        <taxon>Polarella</taxon>
    </lineage>
</organism>
<feature type="transmembrane region" description="Helical" evidence="5">
    <location>
        <begin position="117"/>
        <end position="137"/>
    </location>
</feature>
<evidence type="ECO:0000256" key="4">
    <source>
        <dbReference type="ARBA" id="ARBA00023136"/>
    </source>
</evidence>
<reference evidence="6" key="1">
    <citation type="submission" date="2021-02" db="EMBL/GenBank/DDBJ databases">
        <authorList>
            <person name="Dougan E. K."/>
            <person name="Rhodes N."/>
            <person name="Thang M."/>
            <person name="Chan C."/>
        </authorList>
    </citation>
    <scope>NUCLEOTIDE SEQUENCE</scope>
</reference>
<feature type="transmembrane region" description="Helical" evidence="5">
    <location>
        <begin position="149"/>
        <end position="171"/>
    </location>
</feature>
<evidence type="ECO:0000256" key="3">
    <source>
        <dbReference type="ARBA" id="ARBA00022989"/>
    </source>
</evidence>
<keyword evidence="2 5" id="KW-0812">Transmembrane</keyword>
<evidence type="ECO:0000256" key="1">
    <source>
        <dbReference type="ARBA" id="ARBA00004141"/>
    </source>
</evidence>
<name>A0A813LT58_POLGL</name>
<dbReference type="Pfam" id="PF08507">
    <property type="entry name" value="COPI_assoc"/>
    <property type="match status" value="1"/>
</dbReference>
<dbReference type="AlphaFoldDB" id="A0A813LT58"/>
<proteinExistence type="predicted"/>
<dbReference type="EMBL" id="CAJNNW010036718">
    <property type="protein sequence ID" value="CAE8737017.1"/>
    <property type="molecule type" value="Genomic_DNA"/>
</dbReference>
<comment type="caution">
    <text evidence="6">The sequence shown here is derived from an EMBL/GenBank/DDBJ whole genome shotgun (WGS) entry which is preliminary data.</text>
</comment>
<gene>
    <name evidence="6" type="ORF">PGLA2088_LOCUS48576</name>
</gene>
<dbReference type="Proteomes" id="UP000626109">
    <property type="component" value="Unassembled WGS sequence"/>
</dbReference>
<dbReference type="InterPro" id="IPR013714">
    <property type="entry name" value="Golgi_TVP15"/>
</dbReference>
<keyword evidence="4 5" id="KW-0472">Membrane</keyword>
<evidence type="ECO:0000313" key="7">
    <source>
        <dbReference type="Proteomes" id="UP000626109"/>
    </source>
</evidence>
<feature type="transmembrane region" description="Helical" evidence="5">
    <location>
        <begin position="87"/>
        <end position="105"/>
    </location>
</feature>
<accession>A0A813LT58</accession>
<evidence type="ECO:0000256" key="5">
    <source>
        <dbReference type="SAM" id="Phobius"/>
    </source>
</evidence>
<sequence>MSHVIGAAAKDPSFQAAQGPRLQAAAWSAGRAGVDSTKKGLVEVRAYVQESHCSVQILCFCAAVALLVSSLLAVINVFHAFTNPFQYLFAFWNAVFAIVIIIMDGKPDWMGSAQTKLFSLAAFLATKSGRACFYLYVGSINLLLLPDSWFWKVVYLAIGGTLCAISAIMLLSSSGCCSNRHQETELREEAPGA</sequence>
<evidence type="ECO:0000313" key="6">
    <source>
        <dbReference type="EMBL" id="CAE8737017.1"/>
    </source>
</evidence>
<dbReference type="GO" id="GO:0016020">
    <property type="term" value="C:membrane"/>
    <property type="evidence" value="ECO:0007669"/>
    <property type="project" value="UniProtKB-SubCell"/>
</dbReference>
<feature type="transmembrane region" description="Helical" evidence="5">
    <location>
        <begin position="57"/>
        <end position="81"/>
    </location>
</feature>
<evidence type="ECO:0000256" key="2">
    <source>
        <dbReference type="ARBA" id="ARBA00022692"/>
    </source>
</evidence>
<protein>
    <submittedName>
        <fullName evidence="6">Uncharacterized protein</fullName>
    </submittedName>
</protein>